<dbReference type="InterPro" id="IPR038595">
    <property type="entry name" value="LOR_sf"/>
</dbReference>
<comment type="similarity">
    <text evidence="1">Belongs to the LOR family.</text>
</comment>
<name>A0A8H7T846_9HELO</name>
<dbReference type="AlphaFoldDB" id="A0A8H7T846"/>
<comment type="caution">
    <text evidence="3">The sequence shown here is derived from an EMBL/GenBank/DDBJ whole genome shotgun (WGS) entry which is preliminary data.</text>
</comment>
<proteinExistence type="inferred from homology"/>
<evidence type="ECO:0000313" key="4">
    <source>
        <dbReference type="Proteomes" id="UP000664132"/>
    </source>
</evidence>
<dbReference type="Pfam" id="PF04525">
    <property type="entry name" value="LOR"/>
    <property type="match status" value="1"/>
</dbReference>
<feature type="compositionally biased region" description="Low complexity" evidence="2">
    <location>
        <begin position="85"/>
        <end position="105"/>
    </location>
</feature>
<feature type="compositionally biased region" description="Polar residues" evidence="2">
    <location>
        <begin position="396"/>
        <end position="406"/>
    </location>
</feature>
<feature type="compositionally biased region" description="Polar residues" evidence="2">
    <location>
        <begin position="300"/>
        <end position="318"/>
    </location>
</feature>
<evidence type="ECO:0000256" key="2">
    <source>
        <dbReference type="SAM" id="MobiDB-lite"/>
    </source>
</evidence>
<feature type="region of interest" description="Disordered" evidence="2">
    <location>
        <begin position="352"/>
        <end position="406"/>
    </location>
</feature>
<feature type="region of interest" description="Disordered" evidence="2">
    <location>
        <begin position="74"/>
        <end position="117"/>
    </location>
</feature>
<dbReference type="SUPFAM" id="SSF54518">
    <property type="entry name" value="Tubby C-terminal domain-like"/>
    <property type="match status" value="1"/>
</dbReference>
<sequence>MDASTLFSNSQFGHPTRYEQAVESPDSAVLMDMIFQYLREDPPKPSISTPVDAKVQTWAASLPDFQVSPIGAEMPRYSEHDDSSVHSSSSPLDSMFSDSSSLNDSNGPKTPPLTSNTTAATFITARDDELMFPEPKLPPPAPPANNLNRNCSLRRSSEVVRSPSRAASTSRRVSFGLSSSQSVPDNEREVVPKLPAAHQRMQATITNLVSLPQFVQTPSQASISKRPGLPPQLRISTKSSAPPQLPPLVHPEWELSFPTTRPTYAERKAQKYRDQVRQSAPVPDQIKELLRTLEERKISPSRQSVALPSASSPTSRLESMSRLKASRQSMQIQIPAQVQRHPIQEIPIHSQAQRSLDQEFQRSLEATRSSSFKTSPTRYSVQFPSPRPSTSRRSSIQVTPTRSPLQTLPEHPIQIQRRPVPVEPTTTRMQKKAEIEKVPVQQETLPASPKSPVNAGVWFTKGFFAGREGMQFKMTRRVTNFSKMEWVIESDDGSKILKSFGHSNSLSRKTDFADIDDTPIFTFQKKTGSTRVAEAPNGTSLFTIRNTLYSSPHWTISLGSPNAMASTVQWTGRGDESLESVVVSWGGFQVGRISLESRTKKHTYILNVAPEVNYCIIAALATVFDDLRTDEGC</sequence>
<feature type="region of interest" description="Disordered" evidence="2">
    <location>
        <begin position="294"/>
        <end position="324"/>
    </location>
</feature>
<dbReference type="Proteomes" id="UP000664132">
    <property type="component" value="Unassembled WGS sequence"/>
</dbReference>
<protein>
    <submittedName>
        <fullName evidence="3">Uncharacterized protein</fullName>
    </submittedName>
</protein>
<feature type="region of interest" description="Disordered" evidence="2">
    <location>
        <begin position="131"/>
        <end position="188"/>
    </location>
</feature>
<gene>
    <name evidence="3" type="ORF">IFR04_012784</name>
</gene>
<accession>A0A8H7T846</accession>
<feature type="compositionally biased region" description="Polar residues" evidence="2">
    <location>
        <begin position="106"/>
        <end position="117"/>
    </location>
</feature>
<dbReference type="EMBL" id="JAFJYH010000282">
    <property type="protein sequence ID" value="KAG4414083.1"/>
    <property type="molecule type" value="Genomic_DNA"/>
</dbReference>
<organism evidence="3 4">
    <name type="scientific">Cadophora malorum</name>
    <dbReference type="NCBI Taxonomy" id="108018"/>
    <lineage>
        <taxon>Eukaryota</taxon>
        <taxon>Fungi</taxon>
        <taxon>Dikarya</taxon>
        <taxon>Ascomycota</taxon>
        <taxon>Pezizomycotina</taxon>
        <taxon>Leotiomycetes</taxon>
        <taxon>Helotiales</taxon>
        <taxon>Ploettnerulaceae</taxon>
        <taxon>Cadophora</taxon>
    </lineage>
</organism>
<dbReference type="OrthoDB" id="97518at2759"/>
<dbReference type="InterPro" id="IPR007612">
    <property type="entry name" value="LOR"/>
</dbReference>
<reference evidence="3" key="1">
    <citation type="submission" date="2021-02" db="EMBL/GenBank/DDBJ databases">
        <title>Genome sequence Cadophora malorum strain M34.</title>
        <authorList>
            <person name="Stefanovic E."/>
            <person name="Vu D."/>
            <person name="Scully C."/>
            <person name="Dijksterhuis J."/>
            <person name="Roader J."/>
            <person name="Houbraken J."/>
        </authorList>
    </citation>
    <scope>NUCLEOTIDE SEQUENCE</scope>
    <source>
        <strain evidence="3">M34</strain>
    </source>
</reference>
<dbReference type="InterPro" id="IPR025659">
    <property type="entry name" value="Tubby-like_C"/>
</dbReference>
<dbReference type="Gene3D" id="2.40.160.200">
    <property type="entry name" value="LURP1-related"/>
    <property type="match status" value="1"/>
</dbReference>
<feature type="compositionally biased region" description="Polar residues" evidence="2">
    <location>
        <begin position="364"/>
        <end position="383"/>
    </location>
</feature>
<keyword evidence="4" id="KW-1185">Reference proteome</keyword>
<evidence type="ECO:0000256" key="1">
    <source>
        <dbReference type="ARBA" id="ARBA00005437"/>
    </source>
</evidence>
<feature type="compositionally biased region" description="Low complexity" evidence="2">
    <location>
        <begin position="144"/>
        <end position="174"/>
    </location>
</feature>
<evidence type="ECO:0000313" key="3">
    <source>
        <dbReference type="EMBL" id="KAG4414083.1"/>
    </source>
</evidence>